<evidence type="ECO:0000313" key="1">
    <source>
        <dbReference type="EMBL" id="GEB55749.1"/>
    </source>
</evidence>
<name>A0A4Y3REF9_9ACTN</name>
<reference evidence="1 2" key="1">
    <citation type="submission" date="2019-06" db="EMBL/GenBank/DDBJ databases">
        <title>Whole genome shotgun sequence of Streptomyces gardneri NBRC 12865.</title>
        <authorList>
            <person name="Hosoyama A."/>
            <person name="Uohara A."/>
            <person name="Ohji S."/>
            <person name="Ichikawa N."/>
        </authorList>
    </citation>
    <scope>NUCLEOTIDE SEQUENCE [LARGE SCALE GENOMIC DNA]</scope>
    <source>
        <strain evidence="1 2">NBRC 12865</strain>
    </source>
</reference>
<keyword evidence="2" id="KW-1185">Reference proteome</keyword>
<evidence type="ECO:0000313" key="2">
    <source>
        <dbReference type="Proteomes" id="UP000315226"/>
    </source>
</evidence>
<proteinExistence type="predicted"/>
<dbReference type="AlphaFoldDB" id="A0A4Y3REF9"/>
<gene>
    <name evidence="1" type="ORF">SGA01_13540</name>
</gene>
<protein>
    <submittedName>
        <fullName evidence="1">Uncharacterized protein</fullName>
    </submittedName>
</protein>
<accession>A0A4Y3REF9</accession>
<dbReference type="EMBL" id="BJMN01000010">
    <property type="protein sequence ID" value="GEB55749.1"/>
    <property type="molecule type" value="Genomic_DNA"/>
</dbReference>
<dbReference type="Proteomes" id="UP000315226">
    <property type="component" value="Unassembled WGS sequence"/>
</dbReference>
<dbReference type="RefSeq" id="WP_167534032.1">
    <property type="nucleotide sequence ID" value="NZ_BJMN01000010.1"/>
</dbReference>
<organism evidence="1 2">
    <name type="scientific">Streptomyces gardneri</name>
    <dbReference type="NCBI Taxonomy" id="66892"/>
    <lineage>
        <taxon>Bacteria</taxon>
        <taxon>Bacillati</taxon>
        <taxon>Actinomycetota</taxon>
        <taxon>Actinomycetes</taxon>
        <taxon>Kitasatosporales</taxon>
        <taxon>Streptomycetaceae</taxon>
        <taxon>Streptomyces</taxon>
    </lineage>
</organism>
<sequence>MLIYAFRDARGVWHGDPDAALPGIEPGRGVLTLPSTVPGQGPGAFDGQRVEVLYAGCDQEASEATYRLDSGETFLATWHVHELLSPAYRGVAAAPAAAQDATTTVRLEVGGPHRRYNLHAELVAEGRVEIKVVVSSPDGVIHGELAGELDPRDLGEIGRHLASVARTASFTAPPVEAKATNRGQAWTPEAVTQLQERHRAGKSPEQLAEELGRSENSIRWKLHGLKLAPYPGDLVPAPRTPAEREEPKAYTVEDKRRVYPNAYKPWEPADEQRLAERCAQGVSLLDLSKEFGRNEGAIASRLVKIQAEGPAAEEAWEYGG</sequence>
<comment type="caution">
    <text evidence="1">The sequence shown here is derived from an EMBL/GenBank/DDBJ whole genome shotgun (WGS) entry which is preliminary data.</text>
</comment>